<evidence type="ECO:0000256" key="7">
    <source>
        <dbReference type="ARBA" id="ARBA00022842"/>
    </source>
</evidence>
<geneLocation type="plasmid" evidence="12">
    <name>unnamed</name>
</geneLocation>
<dbReference type="AlphaFoldDB" id="A0A1S6KR61"/>
<dbReference type="PROSITE" id="PS00792">
    <property type="entry name" value="DHPS_1"/>
    <property type="match status" value="1"/>
</dbReference>
<dbReference type="PANTHER" id="PTHR20941">
    <property type="entry name" value="FOLATE SYNTHESIS PROTEINS"/>
    <property type="match status" value="1"/>
</dbReference>
<feature type="region of interest" description="Disordered" evidence="10">
    <location>
        <begin position="222"/>
        <end position="247"/>
    </location>
</feature>
<comment type="catalytic activity">
    <reaction evidence="1">
        <text>(7,8-dihydropterin-6-yl)methyl diphosphate + 4-aminobenzoate = 7,8-dihydropteroate + diphosphate</text>
        <dbReference type="Rhea" id="RHEA:19949"/>
        <dbReference type="ChEBI" id="CHEBI:17836"/>
        <dbReference type="ChEBI" id="CHEBI:17839"/>
        <dbReference type="ChEBI" id="CHEBI:33019"/>
        <dbReference type="ChEBI" id="CHEBI:72950"/>
        <dbReference type="EC" id="2.5.1.15"/>
    </reaction>
</comment>
<evidence type="ECO:0000256" key="2">
    <source>
        <dbReference type="ARBA" id="ARBA00001946"/>
    </source>
</evidence>
<comment type="pathway">
    <text evidence="3 9">Cofactor biosynthesis; tetrahydrofolate biosynthesis; 7,8-dihydrofolate from 2-amino-4-hydroxy-6-hydroxymethyl-7,8-dihydropteridine diphosphate and 4-aminobenzoate: step 1/2.</text>
</comment>
<dbReference type="GO" id="GO:0046872">
    <property type="term" value="F:metal ion binding"/>
    <property type="evidence" value="ECO:0007669"/>
    <property type="project" value="UniProtKB-KW"/>
</dbReference>
<evidence type="ECO:0000256" key="8">
    <source>
        <dbReference type="ARBA" id="ARBA00022909"/>
    </source>
</evidence>
<keyword evidence="12" id="KW-0614">Plasmid</keyword>
<dbReference type="InterPro" id="IPR000489">
    <property type="entry name" value="Pterin-binding_dom"/>
</dbReference>
<evidence type="ECO:0000256" key="4">
    <source>
        <dbReference type="ARBA" id="ARBA00012458"/>
    </source>
</evidence>
<dbReference type="GO" id="GO:0005829">
    <property type="term" value="C:cytosol"/>
    <property type="evidence" value="ECO:0007669"/>
    <property type="project" value="TreeGrafter"/>
</dbReference>
<evidence type="ECO:0000256" key="10">
    <source>
        <dbReference type="SAM" id="MobiDB-lite"/>
    </source>
</evidence>
<dbReference type="PROSITE" id="PS00793">
    <property type="entry name" value="DHPS_2"/>
    <property type="match status" value="1"/>
</dbReference>
<gene>
    <name evidence="12" type="primary">sul2</name>
</gene>
<keyword evidence="7 9" id="KW-0460">Magnesium</keyword>
<feature type="domain" description="Pterin-binding" evidence="11">
    <location>
        <begin position="5"/>
        <end position="272"/>
    </location>
</feature>
<keyword evidence="8 9" id="KW-0289">Folate biosynthesis</keyword>
<evidence type="ECO:0000256" key="3">
    <source>
        <dbReference type="ARBA" id="ARBA00004763"/>
    </source>
</evidence>
<dbReference type="InterPro" id="IPR006390">
    <property type="entry name" value="DHP_synth_dom"/>
</dbReference>
<evidence type="ECO:0000259" key="11">
    <source>
        <dbReference type="PROSITE" id="PS50972"/>
    </source>
</evidence>
<organism evidence="12">
    <name type="scientific">Salmonella enteritidis</name>
    <dbReference type="NCBI Taxonomy" id="149539"/>
    <lineage>
        <taxon>Bacteria</taxon>
        <taxon>Pseudomonadati</taxon>
        <taxon>Pseudomonadota</taxon>
        <taxon>Gammaproteobacteria</taxon>
        <taxon>Enterobacterales</taxon>
        <taxon>Enterobacteriaceae</taxon>
        <taxon>Salmonella</taxon>
    </lineage>
</organism>
<dbReference type="SUPFAM" id="SSF51717">
    <property type="entry name" value="Dihydropteroate synthetase-like"/>
    <property type="match status" value="1"/>
</dbReference>
<dbReference type="GO" id="GO:0046654">
    <property type="term" value="P:tetrahydrofolate biosynthetic process"/>
    <property type="evidence" value="ECO:0007669"/>
    <property type="project" value="UniProtKB-UniPathway"/>
</dbReference>
<dbReference type="PANTHER" id="PTHR20941:SF1">
    <property type="entry name" value="FOLIC ACID SYNTHESIS PROTEIN FOL1"/>
    <property type="match status" value="1"/>
</dbReference>
<evidence type="ECO:0000313" key="12">
    <source>
        <dbReference type="EMBL" id="AQT23866.1"/>
    </source>
</evidence>
<comment type="cofactor">
    <cofactor evidence="2 9">
        <name>Mg(2+)</name>
        <dbReference type="ChEBI" id="CHEBI:18420"/>
    </cofactor>
</comment>
<dbReference type="CDD" id="cd00739">
    <property type="entry name" value="DHPS"/>
    <property type="match status" value="1"/>
</dbReference>
<dbReference type="GO" id="GO:0046656">
    <property type="term" value="P:folic acid biosynthetic process"/>
    <property type="evidence" value="ECO:0007669"/>
    <property type="project" value="UniProtKB-KW"/>
</dbReference>
<name>A0A1S6KR61_SALEN</name>
<keyword evidence="6 9" id="KW-0479">Metal-binding</keyword>
<protein>
    <recommendedName>
        <fullName evidence="4 9">Dihydropteroate synthase</fullName>
        <shortName evidence="9">DHPS</shortName>
        <ecNumber evidence="4 9">2.5.1.15</ecNumber>
    </recommendedName>
    <alternativeName>
        <fullName evidence="9">Dihydropteroate pyrophosphorylase</fullName>
    </alternativeName>
</protein>
<dbReference type="InterPro" id="IPR011005">
    <property type="entry name" value="Dihydropteroate_synth-like_sf"/>
</dbReference>
<dbReference type="InterPro" id="IPR045031">
    <property type="entry name" value="DHP_synth-like"/>
</dbReference>
<keyword evidence="5 9" id="KW-0808">Transferase</keyword>
<evidence type="ECO:0000256" key="6">
    <source>
        <dbReference type="ARBA" id="ARBA00022723"/>
    </source>
</evidence>
<comment type="function">
    <text evidence="9">Catalyzes the condensation of para-aminobenzoate (pABA) with 6-hydroxymethyl-7,8-dihydropterin diphosphate (DHPt-PP) to form 7,8-dihydropteroate (H2Pte), the immediate precursor of folate derivatives.</text>
</comment>
<evidence type="ECO:0000256" key="5">
    <source>
        <dbReference type="ARBA" id="ARBA00022679"/>
    </source>
</evidence>
<dbReference type="EC" id="2.5.1.15" evidence="4 9"/>
<comment type="similarity">
    <text evidence="9">Belongs to the DHPS family.</text>
</comment>
<reference evidence="12" key="1">
    <citation type="submission" date="2016-12" db="EMBL/GenBank/DDBJ databases">
        <title>Fusion of virulence plasmid pSEN and IncHI2 resistance plasmid in Salmonella enteritidis.</title>
        <authorList>
            <person name="Wong M.H."/>
            <person name="Chen S."/>
        </authorList>
    </citation>
    <scope>NUCLEOTIDE SEQUENCE</scope>
    <source>
        <strain evidence="12">SE380</strain>
        <plasmid evidence="12">unnamed</plasmid>
    </source>
</reference>
<dbReference type="PROSITE" id="PS50972">
    <property type="entry name" value="PTERIN_BINDING"/>
    <property type="match status" value="1"/>
</dbReference>
<sequence length="296" mass="31236">MNKSLIIFGIVNITSDSFSDGGRYLAPDAAIAQARKLMAEGADVIDLGPASSNPDAAPVSSDTEIARIAPVLDALKADGIPVSLDSYQPATQAYALSRGVAYLNDIRGFPDAAFYPQLAKSSAKLVVMHSVQDGQADRREAPAGDIMDHIAAFFDARIAALTGAGIKRNRLVLDPGMGFFLGAAPETSLSVLARFDELRLRFDLPVLLSVSRKSFLRALTGRGPGMSGPRHSLQSLPPPQVELTSSAHTSRALARRAGGIGGAERNRKNSLTAHSGYFSIFAVQQACPFEGDPTTG</sequence>
<dbReference type="GO" id="GO:0004156">
    <property type="term" value="F:dihydropteroate synthase activity"/>
    <property type="evidence" value="ECO:0007669"/>
    <property type="project" value="UniProtKB-EC"/>
</dbReference>
<dbReference type="NCBIfam" id="TIGR01496">
    <property type="entry name" value="DHPS"/>
    <property type="match status" value="1"/>
</dbReference>
<dbReference type="Gene3D" id="3.20.20.20">
    <property type="entry name" value="Dihydropteroate synthase-like"/>
    <property type="match status" value="1"/>
</dbReference>
<accession>A0A1S6KR61</accession>
<dbReference type="Pfam" id="PF00809">
    <property type="entry name" value="Pterin_bind"/>
    <property type="match status" value="1"/>
</dbReference>
<dbReference type="UniPathway" id="UPA00077">
    <property type="reaction ID" value="UER00156"/>
</dbReference>
<proteinExistence type="inferred from homology"/>
<evidence type="ECO:0000256" key="9">
    <source>
        <dbReference type="RuleBase" id="RU361205"/>
    </source>
</evidence>
<dbReference type="EMBL" id="KY401053">
    <property type="protein sequence ID" value="AQT23866.1"/>
    <property type="molecule type" value="Genomic_DNA"/>
</dbReference>
<evidence type="ECO:0000256" key="1">
    <source>
        <dbReference type="ARBA" id="ARBA00000012"/>
    </source>
</evidence>